<dbReference type="AlphaFoldDB" id="A0A6F8YPV0"/>
<gene>
    <name evidence="2" type="ORF">Psuf_052940</name>
</gene>
<reference evidence="2 3" key="2">
    <citation type="submission" date="2020-03" db="EMBL/GenBank/DDBJ databases">
        <authorList>
            <person name="Ichikawa N."/>
            <person name="Kimura A."/>
            <person name="Kitahashi Y."/>
            <person name="Uohara A."/>
        </authorList>
    </citation>
    <scope>NUCLEOTIDE SEQUENCE [LARGE SCALE GENOMIC DNA]</scope>
    <source>
        <strain evidence="2 3">NBRC 105367</strain>
    </source>
</reference>
<protein>
    <submittedName>
        <fullName evidence="2">Uncharacterized protein</fullName>
    </submittedName>
</protein>
<accession>A0A6F8YPV0</accession>
<feature type="region of interest" description="Disordered" evidence="1">
    <location>
        <begin position="1"/>
        <end position="25"/>
    </location>
</feature>
<evidence type="ECO:0000256" key="1">
    <source>
        <dbReference type="SAM" id="MobiDB-lite"/>
    </source>
</evidence>
<sequence>MIPTPSWDTFATAPGGSQMVEKDDSGASCQVTGAIYQPASDGISRQALRAVRPVLAAVIREEDDPAWRDGKSTAFQNAPSP</sequence>
<evidence type="ECO:0000313" key="3">
    <source>
        <dbReference type="Proteomes" id="UP000503011"/>
    </source>
</evidence>
<dbReference type="EMBL" id="AP022871">
    <property type="protein sequence ID" value="BCB87981.1"/>
    <property type="molecule type" value="Genomic_DNA"/>
</dbReference>
<keyword evidence="3" id="KW-1185">Reference proteome</keyword>
<name>A0A6F8YPV0_9ACTN</name>
<organism evidence="2 3">
    <name type="scientific">Phytohabitans suffuscus</name>
    <dbReference type="NCBI Taxonomy" id="624315"/>
    <lineage>
        <taxon>Bacteria</taxon>
        <taxon>Bacillati</taxon>
        <taxon>Actinomycetota</taxon>
        <taxon>Actinomycetes</taxon>
        <taxon>Micromonosporales</taxon>
        <taxon>Micromonosporaceae</taxon>
    </lineage>
</organism>
<dbReference type="KEGG" id="psuu:Psuf_052940"/>
<evidence type="ECO:0000313" key="2">
    <source>
        <dbReference type="EMBL" id="BCB87981.1"/>
    </source>
</evidence>
<dbReference type="Proteomes" id="UP000503011">
    <property type="component" value="Chromosome"/>
</dbReference>
<reference evidence="2 3" key="1">
    <citation type="submission" date="2020-03" db="EMBL/GenBank/DDBJ databases">
        <title>Whole genome shotgun sequence of Phytohabitans suffuscus NBRC 105367.</title>
        <authorList>
            <person name="Komaki H."/>
            <person name="Tamura T."/>
        </authorList>
    </citation>
    <scope>NUCLEOTIDE SEQUENCE [LARGE SCALE GENOMIC DNA]</scope>
    <source>
        <strain evidence="2 3">NBRC 105367</strain>
    </source>
</reference>
<proteinExistence type="predicted"/>